<dbReference type="InterPro" id="IPR036291">
    <property type="entry name" value="NAD(P)-bd_dom_sf"/>
</dbReference>
<reference evidence="1 2" key="1">
    <citation type="submission" date="2017-08" db="EMBL/GenBank/DDBJ databases">
        <authorList>
            <person name="de Groot N.N."/>
        </authorList>
    </citation>
    <scope>NUCLEOTIDE SEQUENCE [LARGE SCALE GENOMIC DNA]</scope>
    <source>
        <strain evidence="1 2">JC228</strain>
    </source>
</reference>
<dbReference type="EMBL" id="OAOP01000006">
    <property type="protein sequence ID" value="SNX72703.1"/>
    <property type="molecule type" value="Genomic_DNA"/>
</dbReference>
<evidence type="ECO:0000313" key="1">
    <source>
        <dbReference type="EMBL" id="SNX72703.1"/>
    </source>
</evidence>
<dbReference type="Gene3D" id="3.30.360.10">
    <property type="entry name" value="Dihydrodipicolinate Reductase, domain 2"/>
    <property type="match status" value="1"/>
</dbReference>
<dbReference type="AlphaFoldDB" id="A0A285D0J2"/>
<dbReference type="SUPFAM" id="SSF51735">
    <property type="entry name" value="NAD(P)-binding Rossmann-fold domains"/>
    <property type="match status" value="1"/>
</dbReference>
<dbReference type="Proteomes" id="UP000219546">
    <property type="component" value="Unassembled WGS sequence"/>
</dbReference>
<evidence type="ECO:0000313" key="2">
    <source>
        <dbReference type="Proteomes" id="UP000219546"/>
    </source>
</evidence>
<name>A0A285D0J2_9BACI</name>
<accession>A0A285D0J2</accession>
<dbReference type="OrthoDB" id="128220at2"/>
<dbReference type="Gene3D" id="3.40.50.720">
    <property type="entry name" value="NAD(P)-binding Rossmann-like Domain"/>
    <property type="match status" value="1"/>
</dbReference>
<sequence length="301" mass="33640">MKDLKIGMIGLDTSHSIAFTRLLNDTSDPHWVEGGKVVIAYPGGSEDFELSWSRVKGFTKEMKTRFGVKIADSVVQVAAESDAILLESADGRKHFEQLGSIVSCQKPIFIDKPFCLSSQEAYEMQQLSLTYQTPIFSCSALRFAQNLTQILSQQDTGRAAGADCFGPLEFVDTQPGYFWYGIHTIEMLFAILGRDVHSVQVFESEDHDFLMARWRDGRIGTIRGDKKGKLPFCASIHFESGHKYVNASQSHTPYYASLLQQIIGFFQDHIPRVPVNETIEIIRFIEAANKSKSTGKAVQLG</sequence>
<keyword evidence="2" id="KW-1185">Reference proteome</keyword>
<gene>
    <name evidence="1" type="ORF">SAMN05877753_106177</name>
</gene>
<dbReference type="RefSeq" id="WP_097159336.1">
    <property type="nucleotide sequence ID" value="NZ_JBEPMQ010000005.1"/>
</dbReference>
<proteinExistence type="predicted"/>
<protein>
    <submittedName>
        <fullName evidence="1">Predicted dehydrogenase</fullName>
    </submittedName>
</protein>
<organism evidence="1 2">
    <name type="scientific">Bacillus oleivorans</name>
    <dbReference type="NCBI Taxonomy" id="1448271"/>
    <lineage>
        <taxon>Bacteria</taxon>
        <taxon>Bacillati</taxon>
        <taxon>Bacillota</taxon>
        <taxon>Bacilli</taxon>
        <taxon>Bacillales</taxon>
        <taxon>Bacillaceae</taxon>
        <taxon>Bacillus</taxon>
    </lineage>
</organism>